<keyword evidence="4 6" id="KW-0067">ATP-binding</keyword>
<dbReference type="Gene3D" id="3.40.50.300">
    <property type="entry name" value="P-loop containing nucleotide triphosphate hydrolases"/>
    <property type="match status" value="2"/>
</dbReference>
<feature type="domain" description="ABC transporter" evidence="5">
    <location>
        <begin position="4"/>
        <end position="240"/>
    </location>
</feature>
<dbReference type="PROSITE" id="PS50893">
    <property type="entry name" value="ABC_TRANSPORTER_2"/>
    <property type="match status" value="2"/>
</dbReference>
<evidence type="ECO:0000259" key="5">
    <source>
        <dbReference type="PROSITE" id="PS50893"/>
    </source>
</evidence>
<dbReference type="Proteomes" id="UP001224359">
    <property type="component" value="Unassembled WGS sequence"/>
</dbReference>
<evidence type="ECO:0000256" key="4">
    <source>
        <dbReference type="ARBA" id="ARBA00022840"/>
    </source>
</evidence>
<dbReference type="CDD" id="cd03216">
    <property type="entry name" value="ABC_Carb_Monos_I"/>
    <property type="match status" value="1"/>
</dbReference>
<keyword evidence="3" id="KW-0547">Nucleotide-binding</keyword>
<keyword evidence="1" id="KW-0813">Transport</keyword>
<dbReference type="SUPFAM" id="SSF52540">
    <property type="entry name" value="P-loop containing nucleoside triphosphate hydrolases"/>
    <property type="match status" value="2"/>
</dbReference>
<keyword evidence="2" id="KW-0677">Repeat</keyword>
<dbReference type="InterPro" id="IPR003439">
    <property type="entry name" value="ABC_transporter-like_ATP-bd"/>
</dbReference>
<dbReference type="SMART" id="SM00382">
    <property type="entry name" value="AAA"/>
    <property type="match status" value="2"/>
</dbReference>
<accession>A0ABT9VBC1</accession>
<dbReference type="PROSITE" id="PS00211">
    <property type="entry name" value="ABC_TRANSPORTER_1"/>
    <property type="match status" value="1"/>
</dbReference>
<name>A0ABT9VBC1_9BACI</name>
<dbReference type="PANTHER" id="PTHR43790">
    <property type="entry name" value="CARBOHYDRATE TRANSPORT ATP-BINDING PROTEIN MG119-RELATED"/>
    <property type="match status" value="1"/>
</dbReference>
<dbReference type="RefSeq" id="WP_306973778.1">
    <property type="nucleotide sequence ID" value="NZ_JAUSTQ010000001.1"/>
</dbReference>
<dbReference type="CDD" id="cd03215">
    <property type="entry name" value="ABC_Carb_Monos_II"/>
    <property type="match status" value="1"/>
</dbReference>
<sequence length="501" mass="56035">MALLEMQNIDKSFNQVPVLHDVSLEVNQGEIHALLGENGAGKSTLMNILGGIHHPDKGTINVNGQSVQMTTPKVSQQHGISFIHQELNLVSDLKVYENMFLGQELRKPYGFLDVKEMCLQTEEILTKLGVHIDPQEYVRNLGTSYKQLIEISRALLHKSTIIIMDEPTTALSDSEVEQLFELMRQLKQDGISIIYISHKLKEVKSICDRMTVLRDGYVVHTGPLEGQSLDQITTYMVGKSVSEDRLVSHAHTDEVVLSVDHLTLEGSYHDVSFRIKRGEIVGFTGLAGDGRTELFESLFGYRQNFQGDVQINGKPVHLNHPKKALRAGLGYVPKDRKENAIIQDMDVVQNMSISSLGHFEKNGFISNKLEHETFMNYKNQLNIKVNNPKENIDKLSGGNQQKVMIARWLELNTDIIIFDNPTQGIDVGAKQEIYQHIIQLAEQGKAVIILSSEAPEIMKVCHHVYVMYQGEIVGSFDGSEATEDNILSYATGSKKEAVSVG</sequence>
<dbReference type="PANTHER" id="PTHR43790:SF9">
    <property type="entry name" value="GALACTOFURANOSE TRANSPORTER ATP-BINDING PROTEIN YTFR"/>
    <property type="match status" value="1"/>
</dbReference>
<comment type="caution">
    <text evidence="6">The sequence shown here is derived from an EMBL/GenBank/DDBJ whole genome shotgun (WGS) entry which is preliminary data.</text>
</comment>
<dbReference type="GO" id="GO:0005524">
    <property type="term" value="F:ATP binding"/>
    <property type="evidence" value="ECO:0007669"/>
    <property type="project" value="UniProtKB-KW"/>
</dbReference>
<evidence type="ECO:0000256" key="3">
    <source>
        <dbReference type="ARBA" id="ARBA00022741"/>
    </source>
</evidence>
<evidence type="ECO:0000256" key="1">
    <source>
        <dbReference type="ARBA" id="ARBA00022448"/>
    </source>
</evidence>
<dbReference type="InterPro" id="IPR050107">
    <property type="entry name" value="ABC_carbohydrate_import_ATPase"/>
</dbReference>
<evidence type="ECO:0000313" key="7">
    <source>
        <dbReference type="Proteomes" id="UP001224359"/>
    </source>
</evidence>
<protein>
    <submittedName>
        <fullName evidence="6">Ribose transport system ATP-binding protein</fullName>
    </submittedName>
</protein>
<dbReference type="InterPro" id="IPR003593">
    <property type="entry name" value="AAA+_ATPase"/>
</dbReference>
<dbReference type="InterPro" id="IPR027417">
    <property type="entry name" value="P-loop_NTPase"/>
</dbReference>
<evidence type="ECO:0000256" key="2">
    <source>
        <dbReference type="ARBA" id="ARBA00022737"/>
    </source>
</evidence>
<evidence type="ECO:0000313" key="6">
    <source>
        <dbReference type="EMBL" id="MDQ0158234.1"/>
    </source>
</evidence>
<feature type="domain" description="ABC transporter" evidence="5">
    <location>
        <begin position="250"/>
        <end position="494"/>
    </location>
</feature>
<reference evidence="6 7" key="1">
    <citation type="submission" date="2023-07" db="EMBL/GenBank/DDBJ databases">
        <title>Genomic Encyclopedia of Type Strains, Phase IV (KMG-IV): sequencing the most valuable type-strain genomes for metagenomic binning, comparative biology and taxonomic classification.</title>
        <authorList>
            <person name="Goeker M."/>
        </authorList>
    </citation>
    <scope>NUCLEOTIDE SEQUENCE [LARGE SCALE GENOMIC DNA]</scope>
    <source>
        <strain evidence="6 7">DSM 16460</strain>
    </source>
</reference>
<organism evidence="6 7">
    <name type="scientific">Alkalibacillus salilacus</name>
    <dbReference type="NCBI Taxonomy" id="284582"/>
    <lineage>
        <taxon>Bacteria</taxon>
        <taxon>Bacillati</taxon>
        <taxon>Bacillota</taxon>
        <taxon>Bacilli</taxon>
        <taxon>Bacillales</taxon>
        <taxon>Bacillaceae</taxon>
        <taxon>Alkalibacillus</taxon>
    </lineage>
</organism>
<proteinExistence type="predicted"/>
<keyword evidence="7" id="KW-1185">Reference proteome</keyword>
<dbReference type="InterPro" id="IPR017871">
    <property type="entry name" value="ABC_transporter-like_CS"/>
</dbReference>
<dbReference type="EMBL" id="JAUSTQ010000001">
    <property type="protein sequence ID" value="MDQ0158234.1"/>
    <property type="molecule type" value="Genomic_DNA"/>
</dbReference>
<gene>
    <name evidence="6" type="ORF">J2S77_000184</name>
</gene>
<dbReference type="Pfam" id="PF00005">
    <property type="entry name" value="ABC_tran"/>
    <property type="match status" value="2"/>
</dbReference>